<feature type="region of interest" description="Disordered" evidence="1">
    <location>
        <begin position="114"/>
        <end position="147"/>
    </location>
</feature>
<proteinExistence type="predicted"/>
<evidence type="ECO:0000313" key="2">
    <source>
        <dbReference type="EMBL" id="KAJ1154240.1"/>
    </source>
</evidence>
<evidence type="ECO:0000313" key="3">
    <source>
        <dbReference type="Proteomes" id="UP001066276"/>
    </source>
</evidence>
<keyword evidence="3" id="KW-1185">Reference proteome</keyword>
<evidence type="ECO:0000256" key="1">
    <source>
        <dbReference type="SAM" id="MobiDB-lite"/>
    </source>
</evidence>
<dbReference type="EMBL" id="JANPWB010000009">
    <property type="protein sequence ID" value="KAJ1154240.1"/>
    <property type="molecule type" value="Genomic_DNA"/>
</dbReference>
<gene>
    <name evidence="2" type="ORF">NDU88_006994</name>
</gene>
<protein>
    <submittedName>
        <fullName evidence="2">Uncharacterized protein</fullName>
    </submittedName>
</protein>
<dbReference type="Proteomes" id="UP001066276">
    <property type="component" value="Chromosome 5"/>
</dbReference>
<feature type="compositionally biased region" description="Basic and acidic residues" evidence="1">
    <location>
        <begin position="114"/>
        <end position="127"/>
    </location>
</feature>
<sequence>MLLPTYEDMDADLVKEWCDIKGKCFIKLMQTLIRHEKRKMEQQVPIVEMIMRDLEKYKEDTVVRGMLTKMEKKIQDYEEEIKESKACKFTSNRLDYRYGYTYTVAKKCDHQRAKVKVDESTEGRSSDSEVSSDAGCSTDEAPVEQLN</sequence>
<name>A0AAV7RRV7_PLEWA</name>
<dbReference type="AlphaFoldDB" id="A0AAV7RRV7"/>
<organism evidence="2 3">
    <name type="scientific">Pleurodeles waltl</name>
    <name type="common">Iberian ribbed newt</name>
    <dbReference type="NCBI Taxonomy" id="8319"/>
    <lineage>
        <taxon>Eukaryota</taxon>
        <taxon>Metazoa</taxon>
        <taxon>Chordata</taxon>
        <taxon>Craniata</taxon>
        <taxon>Vertebrata</taxon>
        <taxon>Euteleostomi</taxon>
        <taxon>Amphibia</taxon>
        <taxon>Batrachia</taxon>
        <taxon>Caudata</taxon>
        <taxon>Salamandroidea</taxon>
        <taxon>Salamandridae</taxon>
        <taxon>Pleurodelinae</taxon>
        <taxon>Pleurodeles</taxon>
    </lineage>
</organism>
<comment type="caution">
    <text evidence="2">The sequence shown here is derived from an EMBL/GenBank/DDBJ whole genome shotgun (WGS) entry which is preliminary data.</text>
</comment>
<reference evidence="2" key="1">
    <citation type="journal article" date="2022" name="bioRxiv">
        <title>Sequencing and chromosome-scale assembly of the giantPleurodeles waltlgenome.</title>
        <authorList>
            <person name="Brown T."/>
            <person name="Elewa A."/>
            <person name="Iarovenko S."/>
            <person name="Subramanian E."/>
            <person name="Araus A.J."/>
            <person name="Petzold A."/>
            <person name="Susuki M."/>
            <person name="Suzuki K.-i.T."/>
            <person name="Hayashi T."/>
            <person name="Toyoda A."/>
            <person name="Oliveira C."/>
            <person name="Osipova E."/>
            <person name="Leigh N.D."/>
            <person name="Simon A."/>
            <person name="Yun M.H."/>
        </authorList>
    </citation>
    <scope>NUCLEOTIDE SEQUENCE</scope>
    <source>
        <strain evidence="2">20211129_DDA</strain>
        <tissue evidence="2">Liver</tissue>
    </source>
</reference>
<accession>A0AAV7RRV7</accession>